<dbReference type="AlphaFoldDB" id="A0A2U1KAF0"/>
<protein>
    <submittedName>
        <fullName evidence="1">Uncharacterized protein</fullName>
    </submittedName>
</protein>
<keyword evidence="2" id="KW-1185">Reference proteome</keyword>
<name>A0A2U1KAF0_ARTAN</name>
<evidence type="ECO:0000313" key="1">
    <source>
        <dbReference type="EMBL" id="PWA31109.1"/>
    </source>
</evidence>
<sequence>MLSMEDEPLGMLLEIFVEKDCFTPKCGVKNDSKTPTKLRKKLFSKTPTSAKTTKQIGEFVTGVIVSPVGKTTTATGEVTQPTKIYEIVYLD</sequence>
<reference evidence="1 2" key="1">
    <citation type="journal article" date="2018" name="Mol. Plant">
        <title>The genome of Artemisia annua provides insight into the evolution of Asteraceae family and artemisinin biosynthesis.</title>
        <authorList>
            <person name="Shen Q."/>
            <person name="Zhang L."/>
            <person name="Liao Z."/>
            <person name="Wang S."/>
            <person name="Yan T."/>
            <person name="Shi P."/>
            <person name="Liu M."/>
            <person name="Fu X."/>
            <person name="Pan Q."/>
            <person name="Wang Y."/>
            <person name="Lv Z."/>
            <person name="Lu X."/>
            <person name="Zhang F."/>
            <person name="Jiang W."/>
            <person name="Ma Y."/>
            <person name="Chen M."/>
            <person name="Hao X."/>
            <person name="Li L."/>
            <person name="Tang Y."/>
            <person name="Lv G."/>
            <person name="Zhou Y."/>
            <person name="Sun X."/>
            <person name="Brodelius P.E."/>
            <person name="Rose J.K.C."/>
            <person name="Tang K."/>
        </authorList>
    </citation>
    <scope>NUCLEOTIDE SEQUENCE [LARGE SCALE GENOMIC DNA]</scope>
    <source>
        <strain evidence="2">cv. Huhao1</strain>
        <tissue evidence="1">Leaf</tissue>
    </source>
</reference>
<gene>
    <name evidence="1" type="ORF">CTI12_AA625850</name>
</gene>
<accession>A0A2U1KAF0</accession>
<dbReference type="Proteomes" id="UP000245207">
    <property type="component" value="Unassembled WGS sequence"/>
</dbReference>
<comment type="caution">
    <text evidence="1">The sequence shown here is derived from an EMBL/GenBank/DDBJ whole genome shotgun (WGS) entry which is preliminary data.</text>
</comment>
<organism evidence="1 2">
    <name type="scientific">Artemisia annua</name>
    <name type="common">Sweet wormwood</name>
    <dbReference type="NCBI Taxonomy" id="35608"/>
    <lineage>
        <taxon>Eukaryota</taxon>
        <taxon>Viridiplantae</taxon>
        <taxon>Streptophyta</taxon>
        <taxon>Embryophyta</taxon>
        <taxon>Tracheophyta</taxon>
        <taxon>Spermatophyta</taxon>
        <taxon>Magnoliopsida</taxon>
        <taxon>eudicotyledons</taxon>
        <taxon>Gunneridae</taxon>
        <taxon>Pentapetalae</taxon>
        <taxon>asterids</taxon>
        <taxon>campanulids</taxon>
        <taxon>Asterales</taxon>
        <taxon>Asteraceae</taxon>
        <taxon>Asteroideae</taxon>
        <taxon>Anthemideae</taxon>
        <taxon>Artemisiinae</taxon>
        <taxon>Artemisia</taxon>
    </lineage>
</organism>
<dbReference type="EMBL" id="PKPP01025959">
    <property type="protein sequence ID" value="PWA31109.1"/>
    <property type="molecule type" value="Genomic_DNA"/>
</dbReference>
<proteinExistence type="predicted"/>
<evidence type="ECO:0000313" key="2">
    <source>
        <dbReference type="Proteomes" id="UP000245207"/>
    </source>
</evidence>